<keyword evidence="1" id="KW-0472">Membrane</keyword>
<keyword evidence="3" id="KW-1185">Reference proteome</keyword>
<accession>A0A3E1YE35</accession>
<keyword evidence="1" id="KW-0812">Transmembrane</keyword>
<dbReference type="AlphaFoldDB" id="A0A3E1YE35"/>
<reference evidence="2 3" key="1">
    <citation type="submission" date="2018-07" db="EMBL/GenBank/DDBJ databases">
        <title>Chitinophaga K2CV101002-2 sp. nov., isolated from a monsoon evergreen broad-leaved forest soil.</title>
        <authorList>
            <person name="Lv Y."/>
        </authorList>
    </citation>
    <scope>NUCLEOTIDE SEQUENCE [LARGE SCALE GENOMIC DNA]</scope>
    <source>
        <strain evidence="2 3">GDMCC 1.1288</strain>
    </source>
</reference>
<proteinExistence type="predicted"/>
<name>A0A3E1YE35_9BACT</name>
<dbReference type="RefSeq" id="WP_116974697.1">
    <property type="nucleotide sequence ID" value="NZ_QPMM01000002.1"/>
</dbReference>
<evidence type="ECO:0000256" key="1">
    <source>
        <dbReference type="SAM" id="Phobius"/>
    </source>
</evidence>
<feature type="transmembrane region" description="Helical" evidence="1">
    <location>
        <begin position="35"/>
        <end position="54"/>
    </location>
</feature>
<feature type="transmembrane region" description="Helical" evidence="1">
    <location>
        <begin position="103"/>
        <end position="123"/>
    </location>
</feature>
<evidence type="ECO:0000313" key="2">
    <source>
        <dbReference type="EMBL" id="RFS24786.1"/>
    </source>
</evidence>
<dbReference type="Proteomes" id="UP000260644">
    <property type="component" value="Unassembled WGS sequence"/>
</dbReference>
<dbReference type="OrthoDB" id="674037at2"/>
<feature type="transmembrane region" description="Helical" evidence="1">
    <location>
        <begin position="5"/>
        <end position="23"/>
    </location>
</feature>
<evidence type="ECO:0008006" key="4">
    <source>
        <dbReference type="Google" id="ProtNLM"/>
    </source>
</evidence>
<evidence type="ECO:0000313" key="3">
    <source>
        <dbReference type="Proteomes" id="UP000260644"/>
    </source>
</evidence>
<keyword evidence="1" id="KW-1133">Transmembrane helix</keyword>
<dbReference type="EMBL" id="QPMM01000002">
    <property type="protein sequence ID" value="RFS24786.1"/>
    <property type="molecule type" value="Genomic_DNA"/>
</dbReference>
<protein>
    <recommendedName>
        <fullName evidence="4">ATP synthase I chain</fullName>
    </recommendedName>
</protein>
<comment type="caution">
    <text evidence="2">The sequence shown here is derived from an EMBL/GenBank/DDBJ whole genome shotgun (WGS) entry which is preliminary data.</text>
</comment>
<feature type="transmembrane region" description="Helical" evidence="1">
    <location>
        <begin position="66"/>
        <end position="91"/>
    </location>
</feature>
<gene>
    <name evidence="2" type="ORF">DVR12_06210</name>
</gene>
<organism evidence="2 3">
    <name type="scientific">Chitinophaga silvatica</name>
    <dbReference type="NCBI Taxonomy" id="2282649"/>
    <lineage>
        <taxon>Bacteria</taxon>
        <taxon>Pseudomonadati</taxon>
        <taxon>Bacteroidota</taxon>
        <taxon>Chitinophagia</taxon>
        <taxon>Chitinophagales</taxon>
        <taxon>Chitinophagaceae</taxon>
        <taxon>Chitinophaga</taxon>
    </lineage>
</organism>
<sequence>MTDRFFIRLFALFGILNGLLFIFKPKLLDQGMHVTVLMIGNLLMAFISLVSYIIGRQGLASSNHNAFVRAIYGSMLIKFFLCIVGIVAYVLSFKPDFSKLTVFSLLFIYLIYTIFETLSLFRLTKLKK</sequence>